<dbReference type="Pfam" id="PF13472">
    <property type="entry name" value="Lipase_GDSL_2"/>
    <property type="match status" value="1"/>
</dbReference>
<feature type="region of interest" description="Disordered" evidence="1">
    <location>
        <begin position="81"/>
        <end position="142"/>
    </location>
</feature>
<evidence type="ECO:0000259" key="2">
    <source>
        <dbReference type="Pfam" id="PF13472"/>
    </source>
</evidence>
<organism evidence="3 4">
    <name type="scientific">Gallintestinimicrobium propionicum</name>
    <dbReference type="NCBI Taxonomy" id="2981770"/>
    <lineage>
        <taxon>Bacteria</taxon>
        <taxon>Bacillati</taxon>
        <taxon>Bacillota</taxon>
        <taxon>Clostridia</taxon>
        <taxon>Lachnospirales</taxon>
        <taxon>Lachnospiraceae</taxon>
        <taxon>Gallintestinimicrobium</taxon>
    </lineage>
</organism>
<proteinExistence type="predicted"/>
<feature type="compositionally biased region" description="Basic and acidic residues" evidence="1">
    <location>
        <begin position="102"/>
        <end position="112"/>
    </location>
</feature>
<dbReference type="AlphaFoldDB" id="A0AAE3ATU5"/>
<dbReference type="EMBL" id="JAJEQF010000004">
    <property type="protein sequence ID" value="MCC2166706.1"/>
    <property type="molecule type" value="Genomic_DNA"/>
</dbReference>
<keyword evidence="4" id="KW-1185">Reference proteome</keyword>
<dbReference type="InterPro" id="IPR013830">
    <property type="entry name" value="SGNH_hydro"/>
</dbReference>
<comment type="caution">
    <text evidence="3">The sequence shown here is derived from an EMBL/GenBank/DDBJ whole genome shotgun (WGS) entry which is preliminary data.</text>
</comment>
<dbReference type="RefSeq" id="WP_308727739.1">
    <property type="nucleotide sequence ID" value="NZ_JAJEQF010000004.1"/>
</dbReference>
<feature type="compositionally biased region" description="Acidic residues" evidence="1">
    <location>
        <begin position="132"/>
        <end position="141"/>
    </location>
</feature>
<evidence type="ECO:0000313" key="3">
    <source>
        <dbReference type="EMBL" id="MCC2166706.1"/>
    </source>
</evidence>
<gene>
    <name evidence="3" type="ORF">LKD45_03145</name>
</gene>
<sequence>MSFWKKCPLLAAVIVSGLVIEGAGVANGVKSGEIENPASWKQPALATVFIDLKQGVYPWSDRSVQTAAMDAADVQKDRITEETGGQTNEENGGEKAGQMANADRDADHKNGTGDENEAGVSGNAVPGKAAEETQEAEEEPLEFTHVDKEYFADAVFIGDSRTQGLYEYSNLADVATFYSKTSLTVYNLFEKPKDFIREGDEKLTLEQALSRHQFKKVYLMIGINEMGTGTPESFFEAYARAVYKIRELQPDAIIFVQGIMRVAGQKNASDPVFNNTNINIRNVEIETLANGKDIFYIDVNEAVCDENGNLYADWTFDQIHLKAKYYQVWENFLMEHGIVKK</sequence>
<reference evidence="3 4" key="1">
    <citation type="submission" date="2021-10" db="EMBL/GenBank/DDBJ databases">
        <title>Anaerobic single-cell dispensing facilitates the cultivation of human gut bacteria.</title>
        <authorList>
            <person name="Afrizal A."/>
        </authorList>
    </citation>
    <scope>NUCLEOTIDE SEQUENCE [LARGE SCALE GENOMIC DNA]</scope>
    <source>
        <strain evidence="3 4">CLA-AA-H244</strain>
    </source>
</reference>
<protein>
    <submittedName>
        <fullName evidence="3">GDSL-type esterase/lipase family protein</fullName>
    </submittedName>
</protein>
<evidence type="ECO:0000256" key="1">
    <source>
        <dbReference type="SAM" id="MobiDB-lite"/>
    </source>
</evidence>
<name>A0AAE3ATU5_9FIRM</name>
<dbReference type="InterPro" id="IPR036514">
    <property type="entry name" value="SGNH_hydro_sf"/>
</dbReference>
<feature type="domain" description="SGNH hydrolase-type esterase" evidence="2">
    <location>
        <begin position="156"/>
        <end position="327"/>
    </location>
</feature>
<accession>A0AAE3ATU5</accession>
<dbReference type="SUPFAM" id="SSF52266">
    <property type="entry name" value="SGNH hydrolase"/>
    <property type="match status" value="1"/>
</dbReference>
<dbReference type="Proteomes" id="UP001199355">
    <property type="component" value="Unassembled WGS sequence"/>
</dbReference>
<evidence type="ECO:0000313" key="4">
    <source>
        <dbReference type="Proteomes" id="UP001199355"/>
    </source>
</evidence>
<dbReference type="Gene3D" id="3.40.50.1110">
    <property type="entry name" value="SGNH hydrolase"/>
    <property type="match status" value="1"/>
</dbReference>